<dbReference type="EMBL" id="JAUHHV010000007">
    <property type="protein sequence ID" value="KAK1418251.1"/>
    <property type="molecule type" value="Genomic_DNA"/>
</dbReference>
<proteinExistence type="predicted"/>
<organism evidence="1 2">
    <name type="scientific">Tagetes erecta</name>
    <name type="common">African marigold</name>
    <dbReference type="NCBI Taxonomy" id="13708"/>
    <lineage>
        <taxon>Eukaryota</taxon>
        <taxon>Viridiplantae</taxon>
        <taxon>Streptophyta</taxon>
        <taxon>Embryophyta</taxon>
        <taxon>Tracheophyta</taxon>
        <taxon>Spermatophyta</taxon>
        <taxon>Magnoliopsida</taxon>
        <taxon>eudicotyledons</taxon>
        <taxon>Gunneridae</taxon>
        <taxon>Pentapetalae</taxon>
        <taxon>asterids</taxon>
        <taxon>campanulids</taxon>
        <taxon>Asterales</taxon>
        <taxon>Asteraceae</taxon>
        <taxon>Asteroideae</taxon>
        <taxon>Heliantheae alliance</taxon>
        <taxon>Tageteae</taxon>
        <taxon>Tagetes</taxon>
    </lineage>
</organism>
<gene>
    <name evidence="1" type="ORF">QVD17_27394</name>
</gene>
<dbReference type="AlphaFoldDB" id="A0AAD8KB56"/>
<protein>
    <submittedName>
        <fullName evidence="1">Uncharacterized protein</fullName>
    </submittedName>
</protein>
<dbReference type="Proteomes" id="UP001229421">
    <property type="component" value="Unassembled WGS sequence"/>
</dbReference>
<accession>A0AAD8KB56</accession>
<sequence length="68" mass="7786">MKKSGCKQLIYKRFALNFVGKHFDASLNKTSTDLLNRQSVTYTRQTPCFLLLYKAKTFSQSPIPNPSL</sequence>
<reference evidence="1" key="1">
    <citation type="journal article" date="2023" name="bioRxiv">
        <title>Improved chromosome-level genome assembly for marigold (Tagetes erecta).</title>
        <authorList>
            <person name="Jiang F."/>
            <person name="Yuan L."/>
            <person name="Wang S."/>
            <person name="Wang H."/>
            <person name="Xu D."/>
            <person name="Wang A."/>
            <person name="Fan W."/>
        </authorList>
    </citation>
    <scope>NUCLEOTIDE SEQUENCE</scope>
    <source>
        <strain evidence="1">WSJ</strain>
        <tissue evidence="1">Leaf</tissue>
    </source>
</reference>
<keyword evidence="2" id="KW-1185">Reference proteome</keyword>
<evidence type="ECO:0000313" key="2">
    <source>
        <dbReference type="Proteomes" id="UP001229421"/>
    </source>
</evidence>
<comment type="caution">
    <text evidence="1">The sequence shown here is derived from an EMBL/GenBank/DDBJ whole genome shotgun (WGS) entry which is preliminary data.</text>
</comment>
<name>A0AAD8KB56_TARER</name>
<evidence type="ECO:0000313" key="1">
    <source>
        <dbReference type="EMBL" id="KAK1418251.1"/>
    </source>
</evidence>